<dbReference type="InterPro" id="IPR029071">
    <property type="entry name" value="Ubiquitin-like_domsf"/>
</dbReference>
<dbReference type="Gene3D" id="3.10.20.90">
    <property type="entry name" value="Phosphatidylinositol 3-kinase Catalytic Subunit, Chain A, domain 1"/>
    <property type="match status" value="1"/>
</dbReference>
<dbReference type="SUPFAM" id="SSF54236">
    <property type="entry name" value="Ubiquitin-like"/>
    <property type="match status" value="1"/>
</dbReference>
<proteinExistence type="predicted"/>
<feature type="compositionally biased region" description="Low complexity" evidence="1">
    <location>
        <begin position="78"/>
        <end position="89"/>
    </location>
</feature>
<dbReference type="GO" id="GO:0006511">
    <property type="term" value="P:ubiquitin-dependent protein catabolic process"/>
    <property type="evidence" value="ECO:0007669"/>
    <property type="project" value="TreeGrafter"/>
</dbReference>
<dbReference type="InterPro" id="IPR015940">
    <property type="entry name" value="UBA"/>
</dbReference>
<dbReference type="GO" id="GO:0005829">
    <property type="term" value="C:cytosol"/>
    <property type="evidence" value="ECO:0007669"/>
    <property type="project" value="TreeGrafter"/>
</dbReference>
<dbReference type="CDD" id="cd16106">
    <property type="entry name" value="Ubl_Dsk2p_like"/>
    <property type="match status" value="1"/>
</dbReference>
<gene>
    <name evidence="4" type="ORF">JVT61DRAFT_4928</name>
</gene>
<dbReference type="Pfam" id="PF00627">
    <property type="entry name" value="UBA"/>
    <property type="match status" value="1"/>
</dbReference>
<dbReference type="PANTHER" id="PTHR10677">
    <property type="entry name" value="UBIQUILIN"/>
    <property type="match status" value="1"/>
</dbReference>
<feature type="compositionally biased region" description="Low complexity" evidence="1">
    <location>
        <begin position="252"/>
        <end position="262"/>
    </location>
</feature>
<dbReference type="FunFam" id="1.10.8.10:FF:000079">
    <property type="entry name" value="Ubiquitin family protein"/>
    <property type="match status" value="1"/>
</dbReference>
<dbReference type="PROSITE" id="PS50030">
    <property type="entry name" value="UBA"/>
    <property type="match status" value="1"/>
</dbReference>
<reference evidence="4" key="1">
    <citation type="submission" date="2021-03" db="EMBL/GenBank/DDBJ databases">
        <title>Evolutionary innovations through gain and loss of genes in the ectomycorrhizal Boletales.</title>
        <authorList>
            <person name="Wu G."/>
            <person name="Miyauchi S."/>
            <person name="Morin E."/>
            <person name="Yang Z.-L."/>
            <person name="Xu J."/>
            <person name="Martin F.M."/>
        </authorList>
    </citation>
    <scope>NUCLEOTIDE SEQUENCE</scope>
    <source>
        <strain evidence="4">BR01</strain>
    </source>
</reference>
<dbReference type="InterPro" id="IPR019956">
    <property type="entry name" value="Ubiquitin_dom"/>
</dbReference>
<dbReference type="Proteomes" id="UP000683000">
    <property type="component" value="Unassembled WGS sequence"/>
</dbReference>
<evidence type="ECO:0000259" key="2">
    <source>
        <dbReference type="PROSITE" id="PS50030"/>
    </source>
</evidence>
<dbReference type="Pfam" id="PF00240">
    <property type="entry name" value="ubiquitin"/>
    <property type="match status" value="1"/>
</dbReference>
<dbReference type="SMART" id="SM00165">
    <property type="entry name" value="UBA"/>
    <property type="match status" value="1"/>
</dbReference>
<dbReference type="SMART" id="SM00727">
    <property type="entry name" value="STI1"/>
    <property type="match status" value="2"/>
</dbReference>
<protein>
    <recommendedName>
        <fullName evidence="6">Ubiquitin domain-containing protein DSK2</fullName>
    </recommendedName>
</protein>
<feature type="domain" description="Ubiquitin-like" evidence="3">
    <location>
        <begin position="6"/>
        <end position="75"/>
    </location>
</feature>
<dbReference type="GO" id="GO:0031593">
    <property type="term" value="F:polyubiquitin modification-dependent protein binding"/>
    <property type="evidence" value="ECO:0007669"/>
    <property type="project" value="TreeGrafter"/>
</dbReference>
<dbReference type="SUPFAM" id="SSF46934">
    <property type="entry name" value="UBA-like"/>
    <property type="match status" value="1"/>
</dbReference>
<feature type="region of interest" description="Disordered" evidence="1">
    <location>
        <begin position="78"/>
        <end position="108"/>
    </location>
</feature>
<dbReference type="PRINTS" id="PR00348">
    <property type="entry name" value="UBIQUITIN"/>
</dbReference>
<feature type="region of interest" description="Disordered" evidence="1">
    <location>
        <begin position="237"/>
        <end position="263"/>
    </location>
</feature>
<dbReference type="SMART" id="SM00213">
    <property type="entry name" value="UBQ"/>
    <property type="match status" value="1"/>
</dbReference>
<dbReference type="InterPro" id="IPR000626">
    <property type="entry name" value="Ubiquitin-like_dom"/>
</dbReference>
<dbReference type="Pfam" id="PF23195">
    <property type="entry name" value="UBQLN1"/>
    <property type="match status" value="1"/>
</dbReference>
<evidence type="ECO:0000313" key="5">
    <source>
        <dbReference type="Proteomes" id="UP000683000"/>
    </source>
</evidence>
<organism evidence="4 5">
    <name type="scientific">Boletus reticuloceps</name>
    <dbReference type="NCBI Taxonomy" id="495285"/>
    <lineage>
        <taxon>Eukaryota</taxon>
        <taxon>Fungi</taxon>
        <taxon>Dikarya</taxon>
        <taxon>Basidiomycota</taxon>
        <taxon>Agaricomycotina</taxon>
        <taxon>Agaricomycetes</taxon>
        <taxon>Agaricomycetidae</taxon>
        <taxon>Boletales</taxon>
        <taxon>Boletineae</taxon>
        <taxon>Boletaceae</taxon>
        <taxon>Boletoideae</taxon>
        <taxon>Boletus</taxon>
    </lineage>
</organism>
<comment type="caution">
    <text evidence="4">The sequence shown here is derived from an EMBL/GenBank/DDBJ whole genome shotgun (WGS) entry which is preliminary data.</text>
</comment>
<dbReference type="AlphaFoldDB" id="A0A8I2YYQ2"/>
<accession>A0A8I2YYQ2</accession>
<feature type="compositionally biased region" description="Polar residues" evidence="1">
    <location>
        <begin position="96"/>
        <end position="108"/>
    </location>
</feature>
<dbReference type="PANTHER" id="PTHR10677:SF3">
    <property type="entry name" value="FI07626P-RELATED"/>
    <property type="match status" value="1"/>
</dbReference>
<dbReference type="InterPro" id="IPR009060">
    <property type="entry name" value="UBA-like_sf"/>
</dbReference>
<sequence>MSDNEIHINVKGPSELKIQISISTDKTVLDLKRAIAEKSDVEADRQRLIYSGRVLKDEDQLSVYKIQSSHTIHMVKGAARSAAASTSSSAPPPQQIPTMQAGQNPTDPLTLLNSYMGHGLMAGFNPFAEMGVNQNDPNMFQNMMQSPEFLQQMSSLMSNPAILDQIIALNPQLASMGPQIRDVFQSEQFRQMVSNPETLRTMMQMSAMMRDAGPGGAGFGGAGAAVPGAFPLPGVPSGAAGTGATNPTSLSTTTQPGTAGAGANVGAMPNPALLQALLGAGPFGGAGLGGPGGGLGSFGAPPAAPADTRPPEERFQVQLQQLQDMGFSNAAQNVRALLATGGNVHSAIEYILGGGGL</sequence>
<dbReference type="OrthoDB" id="267397at2759"/>
<dbReference type="PROSITE" id="PS50053">
    <property type="entry name" value="UBIQUITIN_2"/>
    <property type="match status" value="1"/>
</dbReference>
<dbReference type="EMBL" id="JAGFBS010000002">
    <property type="protein sequence ID" value="KAG6380565.1"/>
    <property type="molecule type" value="Genomic_DNA"/>
</dbReference>
<evidence type="ECO:0008006" key="6">
    <source>
        <dbReference type="Google" id="ProtNLM"/>
    </source>
</evidence>
<evidence type="ECO:0000259" key="3">
    <source>
        <dbReference type="PROSITE" id="PS50053"/>
    </source>
</evidence>
<dbReference type="Gene3D" id="1.10.8.10">
    <property type="entry name" value="DNA helicase RuvA subunit, C-terminal domain"/>
    <property type="match status" value="1"/>
</dbReference>
<dbReference type="InterPro" id="IPR015496">
    <property type="entry name" value="Ubiquilin"/>
</dbReference>
<dbReference type="CDD" id="cd14399">
    <property type="entry name" value="UBA_PLICs"/>
    <property type="match status" value="1"/>
</dbReference>
<name>A0A8I2YYQ2_9AGAM</name>
<feature type="domain" description="UBA" evidence="2">
    <location>
        <begin position="310"/>
        <end position="354"/>
    </location>
</feature>
<evidence type="ECO:0000256" key="1">
    <source>
        <dbReference type="SAM" id="MobiDB-lite"/>
    </source>
</evidence>
<keyword evidence="5" id="KW-1185">Reference proteome</keyword>
<evidence type="ECO:0000313" key="4">
    <source>
        <dbReference type="EMBL" id="KAG6380565.1"/>
    </source>
</evidence>
<dbReference type="InterPro" id="IPR006636">
    <property type="entry name" value="STI1_HS-bd"/>
</dbReference>